<dbReference type="Pfam" id="PF12569">
    <property type="entry name" value="NatA_aux_su"/>
    <property type="match status" value="1"/>
</dbReference>
<dbReference type="InterPro" id="IPR039979">
    <property type="entry name" value="PRPF18"/>
</dbReference>
<dbReference type="EMBL" id="AP011946">
    <property type="protein sequence ID" value="BAM39662.1"/>
    <property type="molecule type" value="Genomic_DNA"/>
</dbReference>
<dbReference type="PROSITE" id="PS50005">
    <property type="entry name" value="TPR"/>
    <property type="match status" value="2"/>
</dbReference>
<dbReference type="InterPro" id="IPR019734">
    <property type="entry name" value="TPR_rpt"/>
</dbReference>
<dbReference type="Gene3D" id="1.20.940.10">
    <property type="entry name" value="Functional domain of the splicing factor Prp18"/>
    <property type="match status" value="1"/>
</dbReference>
<feature type="domain" description="Pre-mRNA processing factor 4 (PRP4)-like" evidence="11">
    <location>
        <begin position="87"/>
        <end position="113"/>
    </location>
</feature>
<dbReference type="InterPro" id="IPR036285">
    <property type="entry name" value="PRP4-like_sf"/>
</dbReference>
<dbReference type="InterPro" id="IPR011990">
    <property type="entry name" value="TPR-like_helical_dom_sf"/>
</dbReference>
<organism evidence="12 13">
    <name type="scientific">Theileria orientalis strain Shintoku</name>
    <dbReference type="NCBI Taxonomy" id="869250"/>
    <lineage>
        <taxon>Eukaryota</taxon>
        <taxon>Sar</taxon>
        <taxon>Alveolata</taxon>
        <taxon>Apicomplexa</taxon>
        <taxon>Aconoidasida</taxon>
        <taxon>Piroplasmida</taxon>
        <taxon>Theileriidae</taxon>
        <taxon>Theileria</taxon>
    </lineage>
</organism>
<comment type="similarity">
    <text evidence="2">Belongs to the PRP18 family.</text>
</comment>
<dbReference type="InterPro" id="IPR004098">
    <property type="entry name" value="Prp18"/>
</dbReference>
<dbReference type="eggNOG" id="KOG2808">
    <property type="taxonomic scope" value="Eukaryota"/>
</dbReference>
<evidence type="ECO:0000256" key="3">
    <source>
        <dbReference type="ARBA" id="ARBA00018242"/>
    </source>
</evidence>
<dbReference type="RefSeq" id="XP_009689963.1">
    <property type="nucleotide sequence ID" value="XM_009691668.1"/>
</dbReference>
<evidence type="ECO:0000256" key="1">
    <source>
        <dbReference type="ARBA" id="ARBA00004123"/>
    </source>
</evidence>
<keyword evidence="8" id="KW-0802">TPR repeat</keyword>
<dbReference type="GO" id="GO:0071021">
    <property type="term" value="C:U2-type post-spliceosomal complex"/>
    <property type="evidence" value="ECO:0007669"/>
    <property type="project" value="TreeGrafter"/>
</dbReference>
<dbReference type="eggNOG" id="KOG1156">
    <property type="taxonomic scope" value="Eukaryota"/>
</dbReference>
<sequence length="1328" mass="156752">MDKLLSTIKKKRDELKELKGDKKWIKASEESEKRRLEAQEQLERQNECKKRLIDEKLKKIEEFYDKKQVKDEDKVYDKTNDIPVVEVVKRLRKLRQPATLFGESHKERCERLFSQETDVDDLEASQNIYVDAIMGRNNYLISKYINKNVTQIDFFDDYKDLPETSKHYRYFIRISFLRRIFNWVSQMLRSWEQQMMDCREDLVKEGKEFEAKRNEAMLVQTKKDIKPLLKLIKSKKLDEDILDKLYRIVECCEKGEFKEAHDAYMLLAIGNAAWPMGVTMVGIHERAGRSKIFTSEVAHILNDETTRKYIQMFKRLISFAQTKFGKDPSKIIVEMTSREDQNKSSNSSQVLSSKDAAVFKNMMELYTFKNYKKALKVAESLLAKYPEHGETLSVKALLLLFIDPTRENEIIELAKRGLRNGINSYMCWHVLGVIYKHVKKYRETAKCFIMALKLDPHNDRLLKEICCLEIELRDYSAFRRFASTQLKLKSKEYREWMLFAFSQHLCGNLASSCEILEEADKLFISDYRVEDYELSESIMYRAMVYEHLGEFEKCARLLEQKASLLKDKLTYLELRAKALYLSKNYQAANNTYRQLLDLNPNNAGFVFMLFLTHQNEKVRNMFLFQLSEFEKPKRGSIYDEKLKNDSKNYVEGTVKVPEDHDYPIVLSNEVLDMDGEYSAAGWQLEHRLYHNFDMYMSAKSTSGNELYANCYGFQEYALSISSKLDLSDLADPSTVETIEEVVQTVDEYLSDRPGSDLVVYCKYRRPLKRDTYPLFMFTRSLEKEEEDQLLEALDGMNLKDPFIYNSFVFTFTSGMSFYRRAQKYIIDSLNRGSTNIIRSFLHCLTFKKAYILAFMLSGFKEKLRRHQRIDSVKNEVQVKWSDHMVSCNYRAVLTALFLAKIYDFMGSYQKALEVLNQGLEIAPTSVDLLCVRGKVYKHLGDLHRSNEDFCMASDIDRSDRQTSAKSAKSILRTFDFDYSVKKWKSFLTEDVCKKNEKEAPPEIPSFKFELMYAKLKSDVFLRSCTNCDFGHDCDSEKLKESFEKYRYILEKHSEIYENQLDFHNYCLNRLSYRVYYNFLKLRSAYCAQGYFIKALKGAIRCSIQMHHLGIETELTTENVFRNKNVEYCVEWMKTVLNQRVYDPGLYGLFYYLASICNMDLLFRLRCITHCYYSSRCNRLNEYLMQMIYHLITYLDHCSPLETDLVRKTLDLCVHEDLEPKTSELNCDYANRYLDFVTDRILEGSYNIKQVKGLVLCAYNYRTDGLLERVFENCERLYRHMTFKEYLKFKRFLLYAVHSCRISSNKDLLRREIEALNSECSGKYTIDLF</sequence>
<dbReference type="Gene3D" id="1.25.40.1040">
    <property type="match status" value="2"/>
</dbReference>
<name>J4CCM7_THEOR</name>
<evidence type="ECO:0000259" key="10">
    <source>
        <dbReference type="Pfam" id="PF02840"/>
    </source>
</evidence>
<dbReference type="OMA" id="EICCLEI"/>
<dbReference type="InterPro" id="IPR014906">
    <property type="entry name" value="PRP4-like"/>
</dbReference>
<dbReference type="Proteomes" id="UP000003786">
    <property type="component" value="Chromosome 1"/>
</dbReference>
<keyword evidence="9" id="KW-0175">Coiled coil</keyword>
<comment type="subcellular location">
    <subcellularLocation>
        <location evidence="1">Nucleus</location>
    </subcellularLocation>
</comment>
<dbReference type="KEGG" id="tot:TOT_010001116"/>
<evidence type="ECO:0000259" key="11">
    <source>
        <dbReference type="Pfam" id="PF08799"/>
    </source>
</evidence>
<dbReference type="GeneID" id="20713929"/>
<feature type="repeat" description="TPR" evidence="8">
    <location>
        <begin position="425"/>
        <end position="458"/>
    </location>
</feature>
<evidence type="ECO:0000256" key="2">
    <source>
        <dbReference type="ARBA" id="ARBA00008137"/>
    </source>
</evidence>
<feature type="domain" description="Prp18" evidence="10">
    <location>
        <begin position="182"/>
        <end position="324"/>
    </location>
</feature>
<dbReference type="PANTHER" id="PTHR13007">
    <property type="entry name" value="PRE-MRNA SPLICING FACTOR-RELATED"/>
    <property type="match status" value="1"/>
</dbReference>
<dbReference type="SMART" id="SM00028">
    <property type="entry name" value="TPR"/>
    <property type="match status" value="5"/>
</dbReference>
<keyword evidence="4" id="KW-0507">mRNA processing</keyword>
<dbReference type="SUPFAM" id="SSF47938">
    <property type="entry name" value="Functional domain of the splicing factor Prp18"/>
    <property type="match status" value="1"/>
</dbReference>
<keyword evidence="13" id="KW-1185">Reference proteome</keyword>
<dbReference type="VEuPathDB" id="PiroplasmaDB:TOT_010001116"/>
<evidence type="ECO:0000256" key="4">
    <source>
        <dbReference type="ARBA" id="ARBA00022664"/>
    </source>
</evidence>
<dbReference type="GO" id="GO:0000350">
    <property type="term" value="P:generation of catalytic spliceosome for second transesterification step"/>
    <property type="evidence" value="ECO:0007669"/>
    <property type="project" value="TreeGrafter"/>
</dbReference>
<keyword evidence="6" id="KW-0508">mRNA splicing</keyword>
<feature type="coiled-coil region" evidence="9">
    <location>
        <begin position="1"/>
        <end position="59"/>
    </location>
</feature>
<dbReference type="GO" id="GO:0005682">
    <property type="term" value="C:U5 snRNP"/>
    <property type="evidence" value="ECO:0007669"/>
    <property type="project" value="TreeGrafter"/>
</dbReference>
<keyword evidence="7" id="KW-0539">Nucleus</keyword>
<dbReference type="PANTHER" id="PTHR13007:SF19">
    <property type="entry name" value="PRE-MRNA-SPLICING FACTOR 18"/>
    <property type="match status" value="1"/>
</dbReference>
<evidence type="ECO:0000313" key="12">
    <source>
        <dbReference type="EMBL" id="BAM39662.1"/>
    </source>
</evidence>
<feature type="repeat" description="TPR" evidence="8">
    <location>
        <begin position="892"/>
        <end position="925"/>
    </location>
</feature>
<keyword evidence="5" id="KW-0747">Spliceosome</keyword>
<proteinExistence type="inferred from homology"/>
<dbReference type="InterPro" id="IPR021183">
    <property type="entry name" value="NatA_aux_su"/>
</dbReference>
<evidence type="ECO:0000256" key="6">
    <source>
        <dbReference type="ARBA" id="ARBA00023187"/>
    </source>
</evidence>
<dbReference type="OrthoDB" id="10263032at2759"/>
<evidence type="ECO:0000256" key="8">
    <source>
        <dbReference type="PROSITE-ProRule" id="PRU00339"/>
    </source>
</evidence>
<gene>
    <name evidence="12" type="ORF">TOT_010001116</name>
</gene>
<dbReference type="SUPFAM" id="SSF158230">
    <property type="entry name" value="PRP4-like"/>
    <property type="match status" value="1"/>
</dbReference>
<dbReference type="Pfam" id="PF02840">
    <property type="entry name" value="Prp18"/>
    <property type="match status" value="1"/>
</dbReference>
<dbReference type="Pfam" id="PF08799">
    <property type="entry name" value="PRP4"/>
    <property type="match status" value="1"/>
</dbReference>
<evidence type="ECO:0000256" key="9">
    <source>
        <dbReference type="SAM" id="Coils"/>
    </source>
</evidence>
<accession>J4CCM7</accession>
<protein>
    <recommendedName>
        <fullName evidence="3">Pre-mRNA-splicing factor 18</fullName>
    </recommendedName>
</protein>
<reference evidence="12 13" key="1">
    <citation type="journal article" date="2012" name="MBio">
        <title>Comparative genome analysis of three eukaryotic parasites with differing abilities to transform leukocytes reveals key mediators of Theileria-induced leukocyte transformation.</title>
        <authorList>
            <person name="Hayashida K."/>
            <person name="Hara Y."/>
            <person name="Abe T."/>
            <person name="Yamasaki C."/>
            <person name="Toyoda A."/>
            <person name="Kosuge T."/>
            <person name="Suzuki Y."/>
            <person name="Sato Y."/>
            <person name="Kawashima S."/>
            <person name="Katayama T."/>
            <person name="Wakaguri H."/>
            <person name="Inoue N."/>
            <person name="Homma K."/>
            <person name="Tada-Umezaki M."/>
            <person name="Yagi Y."/>
            <person name="Fujii Y."/>
            <person name="Habara T."/>
            <person name="Kanehisa M."/>
            <person name="Watanabe H."/>
            <person name="Ito K."/>
            <person name="Gojobori T."/>
            <person name="Sugawara H."/>
            <person name="Imanishi T."/>
            <person name="Weir W."/>
            <person name="Gardner M."/>
            <person name="Pain A."/>
            <person name="Shiels B."/>
            <person name="Hattori M."/>
            <person name="Nene V."/>
            <person name="Sugimoto C."/>
        </authorList>
    </citation>
    <scope>NUCLEOTIDE SEQUENCE [LARGE SCALE GENOMIC DNA]</scope>
    <source>
        <strain evidence="12 13">Shintoku</strain>
    </source>
</reference>
<dbReference type="Gene3D" id="1.25.40.1010">
    <property type="match status" value="1"/>
</dbReference>
<evidence type="ECO:0000313" key="13">
    <source>
        <dbReference type="Proteomes" id="UP000003786"/>
    </source>
</evidence>
<dbReference type="STRING" id="869250.J4CCM7"/>
<evidence type="ECO:0000256" key="5">
    <source>
        <dbReference type="ARBA" id="ARBA00022728"/>
    </source>
</evidence>
<dbReference type="Gene3D" id="4.10.280.110">
    <property type="entry name" value="Pre-mRNA processing factor 4 domain"/>
    <property type="match status" value="1"/>
</dbReference>
<dbReference type="GO" id="GO:0046540">
    <property type="term" value="C:U4/U6 x U5 tri-snRNP complex"/>
    <property type="evidence" value="ECO:0007669"/>
    <property type="project" value="TreeGrafter"/>
</dbReference>
<evidence type="ECO:0000256" key="7">
    <source>
        <dbReference type="ARBA" id="ARBA00023242"/>
    </source>
</evidence>
<dbReference type="SUPFAM" id="SSF48452">
    <property type="entry name" value="TPR-like"/>
    <property type="match status" value="1"/>
</dbReference>